<dbReference type="EMBL" id="MCIB01000016">
    <property type="protein sequence ID" value="RKD31671.1"/>
    <property type="molecule type" value="Genomic_DNA"/>
</dbReference>
<comment type="caution">
    <text evidence="14">The sequence shown here is derived from an EMBL/GenBank/DDBJ whole genome shotgun (WGS) entry which is preliminary data.</text>
</comment>
<evidence type="ECO:0000313" key="14">
    <source>
        <dbReference type="EMBL" id="RKD31671.1"/>
    </source>
</evidence>
<keyword evidence="7" id="KW-0418">Kinase</keyword>
<dbReference type="PROSITE" id="PS50146">
    <property type="entry name" value="DAGK"/>
    <property type="match status" value="1"/>
</dbReference>
<dbReference type="Proteomes" id="UP000284177">
    <property type="component" value="Unassembled WGS sequence"/>
</dbReference>
<evidence type="ECO:0000256" key="7">
    <source>
        <dbReference type="ARBA" id="ARBA00022777"/>
    </source>
</evidence>
<dbReference type="Pfam" id="PF00781">
    <property type="entry name" value="DAGK_cat"/>
    <property type="match status" value="1"/>
</dbReference>
<comment type="cofactor">
    <cofactor evidence="1">
        <name>Mg(2+)</name>
        <dbReference type="ChEBI" id="CHEBI:18420"/>
    </cofactor>
</comment>
<dbReference type="GO" id="GO:0005886">
    <property type="term" value="C:plasma membrane"/>
    <property type="evidence" value="ECO:0007669"/>
    <property type="project" value="TreeGrafter"/>
</dbReference>
<keyword evidence="8" id="KW-0067">ATP-binding</keyword>
<protein>
    <recommendedName>
        <fullName evidence="13">DAGKc domain-containing protein</fullName>
    </recommendedName>
</protein>
<dbReference type="NCBIfam" id="TIGR00147">
    <property type="entry name" value="YegS/Rv2252/BmrU family lipid kinase"/>
    <property type="match status" value="1"/>
</dbReference>
<comment type="similarity">
    <text evidence="2">Belongs to the diacylglycerol/lipid kinase family.</text>
</comment>
<evidence type="ECO:0000256" key="1">
    <source>
        <dbReference type="ARBA" id="ARBA00001946"/>
    </source>
</evidence>
<evidence type="ECO:0000256" key="11">
    <source>
        <dbReference type="ARBA" id="ARBA00023209"/>
    </source>
</evidence>
<dbReference type="InterPro" id="IPR017438">
    <property type="entry name" value="ATP-NAD_kinase_N"/>
</dbReference>
<sequence length="293" mass="32561">MKVLFVINPIAGRHRSQSIIPIIKEKMKNKDIEYKIITTKAPKDAVSITKYGLKSGFNIITAVGGDGTINEVATGILSVGHGTLGIIQGGTGNDLAKTLNIPKEPHKAIDLILKGKTKVIDIGSVNGRPFLNVASIGVDSQIAQNIENIKKYFRGKTAYTLGFLKTIFSYKHKKLKVKVNNNIIDRKVLLIAIGNSKYYGGGMEICPDSIIDDGNFDICIVNEMPKYKVVTLFPSVFKGEHLKYKKYVEYFRVKSLEIEVLDKAYLNLDGETYPISEKLLFSIYNKKLNVICN</sequence>
<keyword evidence="15" id="KW-1185">Reference proteome</keyword>
<organism evidence="14 15">
    <name type="scientific">Thermohalobacter berrensis</name>
    <dbReference type="NCBI Taxonomy" id="99594"/>
    <lineage>
        <taxon>Bacteria</taxon>
        <taxon>Bacillati</taxon>
        <taxon>Bacillota</taxon>
        <taxon>Tissierellia</taxon>
        <taxon>Tissierellales</taxon>
        <taxon>Thermohalobacteraceae</taxon>
        <taxon>Thermohalobacter</taxon>
    </lineage>
</organism>
<dbReference type="InterPro" id="IPR050187">
    <property type="entry name" value="Lipid_Phosphate_FormReg"/>
</dbReference>
<dbReference type="GO" id="GO:0016301">
    <property type="term" value="F:kinase activity"/>
    <property type="evidence" value="ECO:0007669"/>
    <property type="project" value="UniProtKB-KW"/>
</dbReference>
<evidence type="ECO:0000256" key="6">
    <source>
        <dbReference type="ARBA" id="ARBA00022741"/>
    </source>
</evidence>
<dbReference type="GO" id="GO:0005524">
    <property type="term" value="F:ATP binding"/>
    <property type="evidence" value="ECO:0007669"/>
    <property type="project" value="UniProtKB-KW"/>
</dbReference>
<keyword evidence="9" id="KW-0460">Magnesium</keyword>
<gene>
    <name evidence="14" type="ORF">BET03_12295</name>
</gene>
<dbReference type="PANTHER" id="PTHR12358">
    <property type="entry name" value="SPHINGOSINE KINASE"/>
    <property type="match status" value="1"/>
</dbReference>
<evidence type="ECO:0000256" key="2">
    <source>
        <dbReference type="ARBA" id="ARBA00005983"/>
    </source>
</evidence>
<accession>A0A419T2K4</accession>
<dbReference type="OrthoDB" id="9786026at2"/>
<dbReference type="Pfam" id="PF19279">
    <property type="entry name" value="YegS_C"/>
    <property type="match status" value="1"/>
</dbReference>
<keyword evidence="4" id="KW-0808">Transferase</keyword>
<evidence type="ECO:0000313" key="15">
    <source>
        <dbReference type="Proteomes" id="UP000284177"/>
    </source>
</evidence>
<dbReference type="SMART" id="SM00046">
    <property type="entry name" value="DAGKc"/>
    <property type="match status" value="1"/>
</dbReference>
<keyword evidence="6" id="KW-0547">Nucleotide-binding</keyword>
<evidence type="ECO:0000256" key="4">
    <source>
        <dbReference type="ARBA" id="ARBA00022679"/>
    </source>
</evidence>
<reference evidence="14 15" key="1">
    <citation type="submission" date="2016-08" db="EMBL/GenBank/DDBJ databases">
        <title>Novel Firmicutes and Novel Genomes.</title>
        <authorList>
            <person name="Poppleton D.I."/>
            <person name="Gribaldo S."/>
        </authorList>
    </citation>
    <scope>NUCLEOTIDE SEQUENCE [LARGE SCALE GENOMIC DNA]</scope>
    <source>
        <strain evidence="14 15">CTT3</strain>
    </source>
</reference>
<dbReference type="InterPro" id="IPR016064">
    <property type="entry name" value="NAD/diacylglycerol_kinase_sf"/>
</dbReference>
<evidence type="ECO:0000256" key="10">
    <source>
        <dbReference type="ARBA" id="ARBA00023098"/>
    </source>
</evidence>
<keyword evidence="12" id="KW-1208">Phospholipid metabolism</keyword>
<keyword evidence="11" id="KW-0594">Phospholipid biosynthesis</keyword>
<keyword evidence="3" id="KW-0444">Lipid biosynthesis</keyword>
<name>A0A419T2K4_9FIRM</name>
<evidence type="ECO:0000256" key="8">
    <source>
        <dbReference type="ARBA" id="ARBA00022840"/>
    </source>
</evidence>
<feature type="domain" description="DAGKc" evidence="13">
    <location>
        <begin position="1"/>
        <end position="129"/>
    </location>
</feature>
<proteinExistence type="inferred from homology"/>
<evidence type="ECO:0000259" key="13">
    <source>
        <dbReference type="PROSITE" id="PS50146"/>
    </source>
</evidence>
<dbReference type="SUPFAM" id="SSF111331">
    <property type="entry name" value="NAD kinase/diacylglycerol kinase-like"/>
    <property type="match status" value="1"/>
</dbReference>
<dbReference type="AlphaFoldDB" id="A0A419T2K4"/>
<evidence type="ECO:0000256" key="3">
    <source>
        <dbReference type="ARBA" id="ARBA00022516"/>
    </source>
</evidence>
<dbReference type="PANTHER" id="PTHR12358:SF106">
    <property type="entry name" value="LIPID KINASE YEGS"/>
    <property type="match status" value="1"/>
</dbReference>
<dbReference type="InterPro" id="IPR001206">
    <property type="entry name" value="Diacylglycerol_kinase_cat_dom"/>
</dbReference>
<evidence type="ECO:0000256" key="5">
    <source>
        <dbReference type="ARBA" id="ARBA00022723"/>
    </source>
</evidence>
<dbReference type="GO" id="GO:0008654">
    <property type="term" value="P:phospholipid biosynthetic process"/>
    <property type="evidence" value="ECO:0007669"/>
    <property type="project" value="UniProtKB-KW"/>
</dbReference>
<dbReference type="GO" id="GO:0046872">
    <property type="term" value="F:metal ion binding"/>
    <property type="evidence" value="ECO:0007669"/>
    <property type="project" value="UniProtKB-KW"/>
</dbReference>
<evidence type="ECO:0000256" key="9">
    <source>
        <dbReference type="ARBA" id="ARBA00022842"/>
    </source>
</evidence>
<dbReference type="RefSeq" id="WP_120169250.1">
    <property type="nucleotide sequence ID" value="NZ_MCIB01000016.1"/>
</dbReference>
<dbReference type="Gene3D" id="3.40.50.10330">
    <property type="entry name" value="Probable inorganic polyphosphate/atp-NAD kinase, domain 1"/>
    <property type="match status" value="1"/>
</dbReference>
<evidence type="ECO:0000256" key="12">
    <source>
        <dbReference type="ARBA" id="ARBA00023264"/>
    </source>
</evidence>
<dbReference type="InterPro" id="IPR045540">
    <property type="entry name" value="YegS/DAGK_C"/>
</dbReference>
<dbReference type="Gene3D" id="2.60.200.40">
    <property type="match status" value="1"/>
</dbReference>
<keyword evidence="10" id="KW-0443">Lipid metabolism</keyword>
<dbReference type="InterPro" id="IPR005218">
    <property type="entry name" value="Diacylglycerol/lipid_kinase"/>
</dbReference>
<keyword evidence="5" id="KW-0479">Metal-binding</keyword>